<gene>
    <name evidence="1" type="ORF">SAMN05660349_00367</name>
</gene>
<keyword evidence="2" id="KW-1185">Reference proteome</keyword>
<protein>
    <submittedName>
        <fullName evidence="1">Uncharacterized protein</fullName>
    </submittedName>
</protein>
<dbReference type="Proteomes" id="UP000190852">
    <property type="component" value="Unassembled WGS sequence"/>
</dbReference>
<organism evidence="1 2">
    <name type="scientific">Parabacteroides chartae</name>
    <dbReference type="NCBI Taxonomy" id="1037355"/>
    <lineage>
        <taxon>Bacteria</taxon>
        <taxon>Pseudomonadati</taxon>
        <taxon>Bacteroidota</taxon>
        <taxon>Bacteroidia</taxon>
        <taxon>Bacteroidales</taxon>
        <taxon>Tannerellaceae</taxon>
        <taxon>Parabacteroides</taxon>
    </lineage>
</organism>
<reference evidence="2" key="1">
    <citation type="submission" date="2017-02" db="EMBL/GenBank/DDBJ databases">
        <authorList>
            <person name="Varghese N."/>
            <person name="Submissions S."/>
        </authorList>
    </citation>
    <scope>NUCLEOTIDE SEQUENCE [LARGE SCALE GENOMIC DNA]</scope>
    <source>
        <strain evidence="2">DSM 24967</strain>
    </source>
</reference>
<sequence length="50" mass="5826">MEGKNLSKTYWLLFDTGCRIQACVMVLNYKIKKGRKEIPIPPLPFIKELT</sequence>
<dbReference type="AlphaFoldDB" id="A0A1T5A320"/>
<evidence type="ECO:0000313" key="1">
    <source>
        <dbReference type="EMBL" id="SKB29414.1"/>
    </source>
</evidence>
<accession>A0A1T5A320</accession>
<evidence type="ECO:0000313" key="2">
    <source>
        <dbReference type="Proteomes" id="UP000190852"/>
    </source>
</evidence>
<dbReference type="EMBL" id="FUYQ01000002">
    <property type="protein sequence ID" value="SKB29414.1"/>
    <property type="molecule type" value="Genomic_DNA"/>
</dbReference>
<proteinExistence type="predicted"/>
<name>A0A1T5A320_9BACT</name>